<keyword evidence="1" id="KW-0175">Coiled coil</keyword>
<dbReference type="RefSeq" id="WP_014320330.1">
    <property type="nucleotide sequence ID" value="NZ_JBAKUA010000003.1"/>
</dbReference>
<dbReference type="Gene3D" id="3.40.50.300">
    <property type="entry name" value="P-loop containing nucleotide triphosphate hydrolases"/>
    <property type="match status" value="1"/>
</dbReference>
<reference evidence="3" key="1">
    <citation type="submission" date="2024-02" db="EMBL/GenBank/DDBJ databases">
        <title>Bacterial skin colonization with Propionibacterium avidum as a risk factor for Periprosthetic Joint Infections - a single-center prospective study.</title>
        <authorList>
            <person name="Achermann Y."/>
        </authorList>
    </citation>
    <scope>NUCLEOTIDE SEQUENCE</scope>
    <source>
        <strain evidence="3">PAVI-2017310195</strain>
    </source>
</reference>
<evidence type="ECO:0000313" key="3">
    <source>
        <dbReference type="EMBL" id="MEH1545932.1"/>
    </source>
</evidence>
<organism evidence="3 4">
    <name type="scientific">Cutibacterium avidum</name>
    <dbReference type="NCBI Taxonomy" id="33010"/>
    <lineage>
        <taxon>Bacteria</taxon>
        <taxon>Bacillati</taxon>
        <taxon>Actinomycetota</taxon>
        <taxon>Actinomycetes</taxon>
        <taxon>Propionibacteriales</taxon>
        <taxon>Propionibacteriaceae</taxon>
        <taxon>Cutibacterium</taxon>
    </lineage>
</organism>
<protein>
    <submittedName>
        <fullName evidence="3">DUF2326 domain-containing protein</fullName>
    </submittedName>
</protein>
<gene>
    <name evidence="3" type="ORF">V7F78_02640</name>
</gene>
<sequence>MLKQISCDLFKEGGTPRPPIQFHQGLNTILGAVRGEAGSIGKSTMMLIIDFVFGGNTYVDSDAVRELPEHAINFTFEFDGASYNFVRRPHEPKVVVNIDADGSVLKTLELKEFTDWLAVQYGMQLPGASFRQMLSRFFRIYGKNNHNELKPLQTRGGEESQKDAIAILISLFQYYSSIEDFKQQLQSAEGMIAAFKAARRYEFIPSAVDGLTKYKQNVVEIASLEQERAQLAESDEATVDPSEVEHANARNELNRQLGDVRRLIKERHDELHLLDLNLRHGAYPTEADLKSLQEFFPEANLAKLVEVEKFHTKIQTILAEELAQARERVQREVTELQEHHDRILSQMDAIPTSKAFTPEFLDAYTTLDRRITKLKEQNEAFDQNHKLQTAKREANTRYQNQLESVLAQIEIAINTQMDAINDEVTGGEYNAPRLTIKAFNSYDFETPKDKGTGTNHRSMIIYDLAVLQNTVLPALAHDSIVFDSMPRPDLSNLIRVYADQVEKQIFIAVDKTSECTPEAQSILQETTVLKLDNNEKALFGEKWSRKERP</sequence>
<accession>A0AB35XFN2</accession>
<dbReference type="InterPro" id="IPR018760">
    <property type="entry name" value="DUF2326"/>
</dbReference>
<evidence type="ECO:0000256" key="1">
    <source>
        <dbReference type="SAM" id="Coils"/>
    </source>
</evidence>
<dbReference type="Pfam" id="PF10088">
    <property type="entry name" value="DUF2326"/>
    <property type="match status" value="1"/>
</dbReference>
<dbReference type="AlphaFoldDB" id="A0AB35XFN2"/>
<evidence type="ECO:0000313" key="4">
    <source>
        <dbReference type="Proteomes" id="UP001309299"/>
    </source>
</evidence>
<feature type="domain" description="DUF2326" evidence="2">
    <location>
        <begin position="431"/>
        <end position="540"/>
    </location>
</feature>
<comment type="caution">
    <text evidence="3">The sequence shown here is derived from an EMBL/GenBank/DDBJ whole genome shotgun (WGS) entry which is preliminary data.</text>
</comment>
<dbReference type="EMBL" id="JBAKUA010000003">
    <property type="protein sequence ID" value="MEH1545932.1"/>
    <property type="molecule type" value="Genomic_DNA"/>
</dbReference>
<evidence type="ECO:0000259" key="2">
    <source>
        <dbReference type="Pfam" id="PF10088"/>
    </source>
</evidence>
<dbReference type="InterPro" id="IPR027417">
    <property type="entry name" value="P-loop_NTPase"/>
</dbReference>
<proteinExistence type="predicted"/>
<feature type="coiled-coil region" evidence="1">
    <location>
        <begin position="319"/>
        <end position="384"/>
    </location>
</feature>
<name>A0AB35XFN2_9ACTN</name>
<dbReference type="Proteomes" id="UP001309299">
    <property type="component" value="Unassembled WGS sequence"/>
</dbReference>